<feature type="domain" description="Zn(2)-C6 fungal-type" evidence="3">
    <location>
        <begin position="53"/>
        <end position="83"/>
    </location>
</feature>
<dbReference type="OrthoDB" id="10261408at2759"/>
<evidence type="ECO:0000256" key="2">
    <source>
        <dbReference type="SAM" id="MobiDB-lite"/>
    </source>
</evidence>
<proteinExistence type="predicted"/>
<dbReference type="SUPFAM" id="SSF57701">
    <property type="entry name" value="Zn2/Cys6 DNA-binding domain"/>
    <property type="match status" value="1"/>
</dbReference>
<dbReference type="PANTHER" id="PTHR47256">
    <property type="entry name" value="ZN(II)2CYS6 TRANSCRIPTION FACTOR (EUROFUNG)-RELATED"/>
    <property type="match status" value="1"/>
</dbReference>
<reference evidence="4" key="1">
    <citation type="journal article" date="2020" name="Stud. Mycol.">
        <title>101 Dothideomycetes genomes: a test case for predicting lifestyles and emergence of pathogens.</title>
        <authorList>
            <person name="Haridas S."/>
            <person name="Albert R."/>
            <person name="Binder M."/>
            <person name="Bloem J."/>
            <person name="Labutti K."/>
            <person name="Salamov A."/>
            <person name="Andreopoulos B."/>
            <person name="Baker S."/>
            <person name="Barry K."/>
            <person name="Bills G."/>
            <person name="Bluhm B."/>
            <person name="Cannon C."/>
            <person name="Castanera R."/>
            <person name="Culley D."/>
            <person name="Daum C."/>
            <person name="Ezra D."/>
            <person name="Gonzalez J."/>
            <person name="Henrissat B."/>
            <person name="Kuo A."/>
            <person name="Liang C."/>
            <person name="Lipzen A."/>
            <person name="Lutzoni F."/>
            <person name="Magnuson J."/>
            <person name="Mondo S."/>
            <person name="Nolan M."/>
            <person name="Ohm R."/>
            <person name="Pangilinan J."/>
            <person name="Park H.-J."/>
            <person name="Ramirez L."/>
            <person name="Alfaro M."/>
            <person name="Sun H."/>
            <person name="Tritt A."/>
            <person name="Yoshinaga Y."/>
            <person name="Zwiers L.-H."/>
            <person name="Turgeon B."/>
            <person name="Goodwin S."/>
            <person name="Spatafora J."/>
            <person name="Crous P."/>
            <person name="Grigoriev I."/>
        </authorList>
    </citation>
    <scope>NUCLEOTIDE SEQUENCE</scope>
    <source>
        <strain evidence="4">CBS 121739</strain>
    </source>
</reference>
<dbReference type="Proteomes" id="UP000799437">
    <property type="component" value="Unassembled WGS sequence"/>
</dbReference>
<dbReference type="InterPro" id="IPR036864">
    <property type="entry name" value="Zn2-C6_fun-type_DNA-bd_sf"/>
</dbReference>
<evidence type="ECO:0000313" key="4">
    <source>
        <dbReference type="EMBL" id="KAF2752379.1"/>
    </source>
</evidence>
<sequence length="353" mass="39063">MSSRGSIDDGCGGEDASTPLLPRLLPALGGHGSRGPSIRLSSAPPKRIGNPMACGPCKARKSRCDGIRPVCTRCQKKNTGCQYELRAGVSRQVALKIFNVDLKRENTDLRELVLLLKTKSEDEAKAILNMIRSHDDPLSVIEKLRQHKLPFAWSDTPGQDSDKADEKVIKSAIRVPAQPWTSVATDEVVSELITAWFAWEDTTLFSYITLDLFVADMKASDPERATFCSPFLVNAICAAKAISCIARAHRMRSVHKAFKSMDKPAADATSESTWELSERFLAAVKEHLELHMADNPPPSKDEQDKARRAVNENIMNNPAGTALVQAAGLSSQRKRQELKEKKEKEEKEKKDDK</sequence>
<evidence type="ECO:0000313" key="5">
    <source>
        <dbReference type="Proteomes" id="UP000799437"/>
    </source>
</evidence>
<evidence type="ECO:0000256" key="1">
    <source>
        <dbReference type="ARBA" id="ARBA00023242"/>
    </source>
</evidence>
<dbReference type="GO" id="GO:0008270">
    <property type="term" value="F:zinc ion binding"/>
    <property type="evidence" value="ECO:0007669"/>
    <property type="project" value="InterPro"/>
</dbReference>
<dbReference type="InterPro" id="IPR001138">
    <property type="entry name" value="Zn2Cys6_DnaBD"/>
</dbReference>
<dbReference type="PROSITE" id="PS00463">
    <property type="entry name" value="ZN2_CY6_FUNGAL_1"/>
    <property type="match status" value="1"/>
</dbReference>
<protein>
    <recommendedName>
        <fullName evidence="3">Zn(2)-C6 fungal-type domain-containing protein</fullName>
    </recommendedName>
</protein>
<accession>A0A6A6VR60</accession>
<organism evidence="4 5">
    <name type="scientific">Pseudovirgaria hyperparasitica</name>
    <dbReference type="NCBI Taxonomy" id="470096"/>
    <lineage>
        <taxon>Eukaryota</taxon>
        <taxon>Fungi</taxon>
        <taxon>Dikarya</taxon>
        <taxon>Ascomycota</taxon>
        <taxon>Pezizomycotina</taxon>
        <taxon>Dothideomycetes</taxon>
        <taxon>Dothideomycetes incertae sedis</taxon>
        <taxon>Acrospermales</taxon>
        <taxon>Acrospermaceae</taxon>
        <taxon>Pseudovirgaria</taxon>
    </lineage>
</organism>
<dbReference type="InterPro" id="IPR053187">
    <property type="entry name" value="Notoamide_regulator"/>
</dbReference>
<feature type="region of interest" description="Disordered" evidence="2">
    <location>
        <begin position="292"/>
        <end position="353"/>
    </location>
</feature>
<feature type="compositionally biased region" description="Basic and acidic residues" evidence="2">
    <location>
        <begin position="299"/>
        <end position="310"/>
    </location>
</feature>
<dbReference type="Gene3D" id="4.10.240.10">
    <property type="entry name" value="Zn(2)-C6 fungal-type DNA-binding domain"/>
    <property type="match status" value="1"/>
</dbReference>
<evidence type="ECO:0000259" key="3">
    <source>
        <dbReference type="PROSITE" id="PS50048"/>
    </source>
</evidence>
<dbReference type="AlphaFoldDB" id="A0A6A6VR60"/>
<dbReference type="GO" id="GO:0000981">
    <property type="term" value="F:DNA-binding transcription factor activity, RNA polymerase II-specific"/>
    <property type="evidence" value="ECO:0007669"/>
    <property type="project" value="InterPro"/>
</dbReference>
<dbReference type="PROSITE" id="PS50048">
    <property type="entry name" value="ZN2_CY6_FUNGAL_2"/>
    <property type="match status" value="1"/>
</dbReference>
<dbReference type="CDD" id="cd00067">
    <property type="entry name" value="GAL4"/>
    <property type="match status" value="1"/>
</dbReference>
<feature type="region of interest" description="Disordered" evidence="2">
    <location>
        <begin position="22"/>
        <end position="45"/>
    </location>
</feature>
<dbReference type="SMART" id="SM00066">
    <property type="entry name" value="GAL4"/>
    <property type="match status" value="1"/>
</dbReference>
<dbReference type="Pfam" id="PF00172">
    <property type="entry name" value="Zn_clus"/>
    <property type="match status" value="1"/>
</dbReference>
<dbReference type="RefSeq" id="XP_033594837.1">
    <property type="nucleotide sequence ID" value="XM_033748632.1"/>
</dbReference>
<dbReference type="PANTHER" id="PTHR47256:SF1">
    <property type="entry name" value="ZN(II)2CYS6 TRANSCRIPTION FACTOR (EUROFUNG)"/>
    <property type="match status" value="1"/>
</dbReference>
<keyword evidence="1" id="KW-0539">Nucleus</keyword>
<feature type="compositionally biased region" description="Basic and acidic residues" evidence="2">
    <location>
        <begin position="334"/>
        <end position="353"/>
    </location>
</feature>
<dbReference type="GeneID" id="54489686"/>
<keyword evidence="5" id="KW-1185">Reference proteome</keyword>
<gene>
    <name evidence="4" type="ORF">EJ05DRAFT_515684</name>
</gene>
<dbReference type="EMBL" id="ML996657">
    <property type="protein sequence ID" value="KAF2752379.1"/>
    <property type="molecule type" value="Genomic_DNA"/>
</dbReference>
<name>A0A6A6VR60_9PEZI</name>